<dbReference type="RefSeq" id="WP_189516240.1">
    <property type="nucleotide sequence ID" value="NZ_BMZM01000002.1"/>
</dbReference>
<dbReference type="EMBL" id="BMZM01000002">
    <property type="protein sequence ID" value="GHC22067.1"/>
    <property type="molecule type" value="Genomic_DNA"/>
</dbReference>
<evidence type="ECO:0000313" key="2">
    <source>
        <dbReference type="EMBL" id="GHC22067.1"/>
    </source>
</evidence>
<keyword evidence="3" id="KW-1185">Reference proteome</keyword>
<proteinExistence type="inferred from homology"/>
<dbReference type="Pfam" id="PF01042">
    <property type="entry name" value="Ribonuc_L-PSP"/>
    <property type="match status" value="1"/>
</dbReference>
<protein>
    <submittedName>
        <fullName evidence="2">Enamine deaminase RidA</fullName>
    </submittedName>
</protein>
<name>A0ABQ3FFM4_9GAMM</name>
<dbReference type="InterPro" id="IPR035959">
    <property type="entry name" value="RutC-like_sf"/>
</dbReference>
<organism evidence="2 3">
    <name type="scientific">Kushneria pakistanensis</name>
    <dbReference type="NCBI Taxonomy" id="1508770"/>
    <lineage>
        <taxon>Bacteria</taxon>
        <taxon>Pseudomonadati</taxon>
        <taxon>Pseudomonadota</taxon>
        <taxon>Gammaproteobacteria</taxon>
        <taxon>Oceanospirillales</taxon>
        <taxon>Halomonadaceae</taxon>
        <taxon>Kushneria</taxon>
    </lineage>
</organism>
<dbReference type="Gene3D" id="3.30.1330.40">
    <property type="entry name" value="RutC-like"/>
    <property type="match status" value="1"/>
</dbReference>
<accession>A0ABQ3FFM4</accession>
<dbReference type="PANTHER" id="PTHR11803:SF58">
    <property type="entry name" value="PROTEIN HMF1-RELATED"/>
    <property type="match status" value="1"/>
</dbReference>
<gene>
    <name evidence="2" type="ORF">GCM10010082_12430</name>
</gene>
<sequence length="145" mass="15826">MTQTTSHVDIRCENSMDIARPGGHYSHVCMGAGQVFISGQLPIRPDGTHLSDASFEEQARQVLANIDGCLACAGVDKKSLMQVRIYVTNIDHWPAFNEIYAEWLGEHRPARAVAGIAQLHFGFAVEVEAVALLGSDHPHTPSSFQ</sequence>
<evidence type="ECO:0000256" key="1">
    <source>
        <dbReference type="ARBA" id="ARBA00010552"/>
    </source>
</evidence>
<dbReference type="CDD" id="cd00448">
    <property type="entry name" value="YjgF_YER057c_UK114_family"/>
    <property type="match status" value="1"/>
</dbReference>
<dbReference type="PANTHER" id="PTHR11803">
    <property type="entry name" value="2-IMINOBUTANOATE/2-IMINOPROPANOATE DEAMINASE RIDA"/>
    <property type="match status" value="1"/>
</dbReference>
<reference evidence="3" key="1">
    <citation type="journal article" date="2019" name="Int. J. Syst. Evol. Microbiol.">
        <title>The Global Catalogue of Microorganisms (GCM) 10K type strain sequencing project: providing services to taxonomists for standard genome sequencing and annotation.</title>
        <authorList>
            <consortium name="The Broad Institute Genomics Platform"/>
            <consortium name="The Broad Institute Genome Sequencing Center for Infectious Disease"/>
            <person name="Wu L."/>
            <person name="Ma J."/>
        </authorList>
    </citation>
    <scope>NUCLEOTIDE SEQUENCE [LARGE SCALE GENOMIC DNA]</scope>
    <source>
        <strain evidence="3">KCTC 42082</strain>
    </source>
</reference>
<dbReference type="InterPro" id="IPR006175">
    <property type="entry name" value="YjgF/YER057c/UK114"/>
</dbReference>
<dbReference type="SUPFAM" id="SSF55298">
    <property type="entry name" value="YjgF-like"/>
    <property type="match status" value="1"/>
</dbReference>
<comment type="caution">
    <text evidence="2">The sequence shown here is derived from an EMBL/GenBank/DDBJ whole genome shotgun (WGS) entry which is preliminary data.</text>
</comment>
<evidence type="ECO:0000313" key="3">
    <source>
        <dbReference type="Proteomes" id="UP000604243"/>
    </source>
</evidence>
<dbReference type="Proteomes" id="UP000604243">
    <property type="component" value="Unassembled WGS sequence"/>
</dbReference>
<comment type="similarity">
    <text evidence="1">Belongs to the RutC family.</text>
</comment>